<gene>
    <name evidence="2" type="ORF">SAMN05192533_110203</name>
</gene>
<dbReference type="RefSeq" id="WP_170843903.1">
    <property type="nucleotide sequence ID" value="NZ_FOBW01000010.1"/>
</dbReference>
<dbReference type="Proteomes" id="UP000198553">
    <property type="component" value="Unassembled WGS sequence"/>
</dbReference>
<proteinExistence type="predicted"/>
<evidence type="ECO:0000256" key="1">
    <source>
        <dbReference type="SAM" id="MobiDB-lite"/>
    </source>
</evidence>
<feature type="region of interest" description="Disordered" evidence="1">
    <location>
        <begin position="1"/>
        <end position="46"/>
    </location>
</feature>
<sequence length="46" mass="5219">MAKDEQSAEKQALTQKEKQGRTIHLKEAPDPRGRNGRQIDSDVEDI</sequence>
<reference evidence="3" key="1">
    <citation type="submission" date="2016-10" db="EMBL/GenBank/DDBJ databases">
        <authorList>
            <person name="Varghese N."/>
            <person name="Submissions S."/>
        </authorList>
    </citation>
    <scope>NUCLEOTIDE SEQUENCE [LARGE SCALE GENOMIC DNA]</scope>
    <source>
        <strain evidence="3">B48,IBRC-M 10115,DSM 25386,CECT 8001</strain>
    </source>
</reference>
<feature type="compositionally biased region" description="Basic and acidic residues" evidence="1">
    <location>
        <begin position="15"/>
        <end position="40"/>
    </location>
</feature>
<keyword evidence="3" id="KW-1185">Reference proteome</keyword>
<organism evidence="2 3">
    <name type="scientific">Mesobacillus persicus</name>
    <dbReference type="NCBI Taxonomy" id="930146"/>
    <lineage>
        <taxon>Bacteria</taxon>
        <taxon>Bacillati</taxon>
        <taxon>Bacillota</taxon>
        <taxon>Bacilli</taxon>
        <taxon>Bacillales</taxon>
        <taxon>Bacillaceae</taxon>
        <taxon>Mesobacillus</taxon>
    </lineage>
</organism>
<accession>A0A1H8F382</accession>
<dbReference type="AlphaFoldDB" id="A0A1H8F382"/>
<evidence type="ECO:0000313" key="3">
    <source>
        <dbReference type="Proteomes" id="UP000198553"/>
    </source>
</evidence>
<dbReference type="EMBL" id="FOBW01000010">
    <property type="protein sequence ID" value="SEN26090.1"/>
    <property type="molecule type" value="Genomic_DNA"/>
</dbReference>
<evidence type="ECO:0000313" key="2">
    <source>
        <dbReference type="EMBL" id="SEN26090.1"/>
    </source>
</evidence>
<protein>
    <submittedName>
        <fullName evidence="2">Uncharacterized protein</fullName>
    </submittedName>
</protein>
<name>A0A1H8F382_9BACI</name>